<organism evidence="7 8">
    <name type="scientific">Trypanosoma rangeli</name>
    <dbReference type="NCBI Taxonomy" id="5698"/>
    <lineage>
        <taxon>Eukaryota</taxon>
        <taxon>Discoba</taxon>
        <taxon>Euglenozoa</taxon>
        <taxon>Kinetoplastea</taxon>
        <taxon>Metakinetoplastina</taxon>
        <taxon>Trypanosomatida</taxon>
        <taxon>Trypanosomatidae</taxon>
        <taxon>Trypanosoma</taxon>
        <taxon>Herpetosoma</taxon>
    </lineage>
</organism>
<dbReference type="SMART" id="SM01026">
    <property type="entry name" value="Beach"/>
    <property type="match status" value="1"/>
</dbReference>
<evidence type="ECO:0000313" key="7">
    <source>
        <dbReference type="EMBL" id="RNF06293.1"/>
    </source>
</evidence>
<dbReference type="RefSeq" id="XP_029239172.1">
    <property type="nucleotide sequence ID" value="XM_029380932.1"/>
</dbReference>
<dbReference type="PANTHER" id="PTHR13743:SF112">
    <property type="entry name" value="BEACH DOMAIN-CONTAINING PROTEIN"/>
    <property type="match status" value="1"/>
</dbReference>
<comment type="caution">
    <text evidence="7">The sequence shown here is derived from an EMBL/GenBank/DDBJ whole genome shotgun (WGS) entry which is preliminary data.</text>
</comment>
<feature type="compositionally biased region" description="Acidic residues" evidence="4">
    <location>
        <begin position="1961"/>
        <end position="1970"/>
    </location>
</feature>
<dbReference type="SUPFAM" id="SSF49899">
    <property type="entry name" value="Concanavalin A-like lectins/glucanases"/>
    <property type="match status" value="1"/>
</dbReference>
<gene>
    <name evidence="7" type="ORF">TraAM80_03983</name>
</gene>
<dbReference type="Pfam" id="PF02138">
    <property type="entry name" value="Beach"/>
    <property type="match status" value="1"/>
</dbReference>
<dbReference type="Gene3D" id="2.30.29.30">
    <property type="entry name" value="Pleckstrin-homology domain (PH domain)/Phosphotyrosine-binding domain (PTB)"/>
    <property type="match status" value="1"/>
</dbReference>
<dbReference type="InterPro" id="IPR000409">
    <property type="entry name" value="BEACH_dom"/>
</dbReference>
<dbReference type="InterPro" id="IPR011993">
    <property type="entry name" value="PH-like_dom_sf"/>
</dbReference>
<dbReference type="Pfam" id="PF15787">
    <property type="entry name" value="DUF4704"/>
    <property type="match status" value="1"/>
</dbReference>
<dbReference type="Pfam" id="PF20426">
    <property type="entry name" value="NBCH_WD40"/>
    <property type="match status" value="1"/>
</dbReference>
<keyword evidence="1 3" id="KW-0853">WD repeat</keyword>
<evidence type="ECO:0000313" key="8">
    <source>
        <dbReference type="Proteomes" id="UP000283634"/>
    </source>
</evidence>
<dbReference type="PANTHER" id="PTHR13743">
    <property type="entry name" value="BEIGE/BEACH-RELATED"/>
    <property type="match status" value="1"/>
</dbReference>
<dbReference type="SMART" id="SM00320">
    <property type="entry name" value="WD40"/>
    <property type="match status" value="4"/>
</dbReference>
<dbReference type="InterPro" id="IPR046851">
    <property type="entry name" value="NBCH_WD40"/>
</dbReference>
<dbReference type="VEuPathDB" id="TriTrypDB:TRSC58_06580"/>
<keyword evidence="8" id="KW-1185">Reference proteome</keyword>
<feature type="region of interest" description="Disordered" evidence="4">
    <location>
        <begin position="1533"/>
        <end position="1552"/>
    </location>
</feature>
<evidence type="ECO:0000256" key="3">
    <source>
        <dbReference type="PROSITE-ProRule" id="PRU00221"/>
    </source>
</evidence>
<accession>A0A3R7NGN9</accession>
<feature type="region of interest" description="Disordered" evidence="4">
    <location>
        <begin position="1941"/>
        <end position="1970"/>
    </location>
</feature>
<dbReference type="Gene3D" id="2.130.10.10">
    <property type="entry name" value="YVTN repeat-like/Quinoprotein amine dehydrogenase"/>
    <property type="match status" value="1"/>
</dbReference>
<dbReference type="InterPro" id="IPR050865">
    <property type="entry name" value="BEACH_Domain"/>
</dbReference>
<dbReference type="InterPro" id="IPR013320">
    <property type="entry name" value="ConA-like_dom_sf"/>
</dbReference>
<name>A0A3R7NGN9_TRYRA</name>
<protein>
    <submittedName>
        <fullName evidence="7">Putative neurobeachin/beige protein</fullName>
    </submittedName>
</protein>
<proteinExistence type="predicted"/>
<dbReference type="SUPFAM" id="SSF50978">
    <property type="entry name" value="WD40 repeat-like"/>
    <property type="match status" value="1"/>
</dbReference>
<dbReference type="EMBL" id="MKGL01000112">
    <property type="protein sequence ID" value="RNF06293.1"/>
    <property type="molecule type" value="Genomic_DNA"/>
</dbReference>
<dbReference type="SUPFAM" id="SSF50729">
    <property type="entry name" value="PH domain-like"/>
    <property type="match status" value="1"/>
</dbReference>
<keyword evidence="2" id="KW-0677">Repeat</keyword>
<dbReference type="PROSITE" id="PS50082">
    <property type="entry name" value="WD_REPEATS_2"/>
    <property type="match status" value="1"/>
</dbReference>
<evidence type="ECO:0000259" key="5">
    <source>
        <dbReference type="PROSITE" id="PS50197"/>
    </source>
</evidence>
<dbReference type="PROSITE" id="PS51783">
    <property type="entry name" value="PH_BEACH"/>
    <property type="match status" value="1"/>
</dbReference>
<dbReference type="Gene3D" id="2.60.120.200">
    <property type="match status" value="1"/>
</dbReference>
<evidence type="ECO:0000256" key="2">
    <source>
        <dbReference type="ARBA" id="ARBA00022737"/>
    </source>
</evidence>
<evidence type="ECO:0000256" key="1">
    <source>
        <dbReference type="ARBA" id="ARBA00022574"/>
    </source>
</evidence>
<dbReference type="InterPro" id="IPR023362">
    <property type="entry name" value="PH-BEACH_dom"/>
</dbReference>
<evidence type="ECO:0000259" key="6">
    <source>
        <dbReference type="PROSITE" id="PS51783"/>
    </source>
</evidence>
<dbReference type="InterPro" id="IPR015943">
    <property type="entry name" value="WD40/YVTN_repeat-like_dom_sf"/>
</dbReference>
<dbReference type="PROSITE" id="PS50197">
    <property type="entry name" value="BEACH"/>
    <property type="match status" value="1"/>
</dbReference>
<feature type="compositionally biased region" description="Acidic residues" evidence="4">
    <location>
        <begin position="1543"/>
        <end position="1552"/>
    </location>
</feature>
<feature type="domain" description="BEACH" evidence="5">
    <location>
        <begin position="2113"/>
        <end position="2402"/>
    </location>
</feature>
<dbReference type="InterPro" id="IPR031570">
    <property type="entry name" value="NBEA/BDCP_DUF4704"/>
</dbReference>
<feature type="domain" description="BEACH-type PH" evidence="6">
    <location>
        <begin position="1984"/>
        <end position="2095"/>
    </location>
</feature>
<dbReference type="InterPro" id="IPR036372">
    <property type="entry name" value="BEACH_dom_sf"/>
</dbReference>
<dbReference type="Gene3D" id="1.10.1540.10">
    <property type="entry name" value="BEACH domain"/>
    <property type="match status" value="1"/>
</dbReference>
<dbReference type="Pfam" id="PF14844">
    <property type="entry name" value="PH_BEACH"/>
    <property type="match status" value="1"/>
</dbReference>
<reference evidence="7 8" key="1">
    <citation type="journal article" date="2018" name="BMC Genomics">
        <title>Genomic comparison of Trypanosoma conorhini and Trypanosoma rangeli to Trypanosoma cruzi strains of high and low virulence.</title>
        <authorList>
            <person name="Bradwell K.R."/>
            <person name="Koparde V.N."/>
            <person name="Matveyev A.V."/>
            <person name="Serrano M.G."/>
            <person name="Alves J.M."/>
            <person name="Parikh H."/>
            <person name="Huang B."/>
            <person name="Lee V."/>
            <person name="Espinosa-Alvarez O."/>
            <person name="Ortiz P.A."/>
            <person name="Costa-Martins A.G."/>
            <person name="Teixeira M.M."/>
            <person name="Buck G.A."/>
        </authorList>
    </citation>
    <scope>NUCLEOTIDE SEQUENCE [LARGE SCALE GENOMIC DNA]</scope>
    <source>
        <strain evidence="7 8">AM80</strain>
    </source>
</reference>
<dbReference type="InterPro" id="IPR001680">
    <property type="entry name" value="WD40_rpt"/>
</dbReference>
<dbReference type="CDD" id="cd06071">
    <property type="entry name" value="Beach"/>
    <property type="match status" value="1"/>
</dbReference>
<dbReference type="Proteomes" id="UP000283634">
    <property type="component" value="Unassembled WGS sequence"/>
</dbReference>
<feature type="repeat" description="WD" evidence="3">
    <location>
        <begin position="2569"/>
        <end position="2601"/>
    </location>
</feature>
<evidence type="ECO:0000256" key="4">
    <source>
        <dbReference type="SAM" id="MobiDB-lite"/>
    </source>
</evidence>
<dbReference type="OrthoDB" id="26681at2759"/>
<dbReference type="PROSITE" id="PS50294">
    <property type="entry name" value="WD_REPEATS_REGION"/>
    <property type="match status" value="1"/>
</dbReference>
<dbReference type="SUPFAM" id="SSF81837">
    <property type="entry name" value="BEACH domain"/>
    <property type="match status" value="1"/>
</dbReference>
<dbReference type="GeneID" id="40327916"/>
<sequence length="2797" mass="314638">MSSLQRAPSVWLIRITLSGVGIQLARFLAAKERGESLGLLRQLSYSLLLVAKLLRESPLVTIEAMSSVCFFDNLVGTLQVVGRQYEAARTDESYVRARADALRELLSVTNLETFRVRKLSEKVLHLPRPRFDRLADDNAVDEFLHSYISLLETQRLVRTTVEVRRDPALRRVFAEIELTIIKALLDDPTFLAPASCIYEALMKYTIASLPLHELGTVETQNGNLIRPLINAGLYRILFYEQTFRAFREDPGLHYAAVFLLHYMLTHRLTSLEDHVEEEVGITLEVFLSTDMEEASQEVQQRSVLMCAILLSAVYGPNAAQVLEIILQRNAIAMFATIASKSSIFTTHKQEGDIAGAASGVREWVTYLLMQLLRQPEVQQGVLMNQAEIALSLLTVRGIRVNAEQMLVSLLSHRCVEVEYTQRMTPLVKHTWELVRQCVRIETEGSLVAAPINADDEDHLLLSILYCIRTSIHVIAVDLPCWGSVRQLQNVLCVGVINTPDPFFCLLHRAVLPWHGVRASHGLACILRTIAMLVQGNPTLRARLFQTMDAEQMVTCFQGAWFTSRGGSWLEFVRLILVLVYEEVSDIEEGNTPPTSKSRSSTKTLLAELKEDTVIQNPELLSPLLRIFSKLKEFTTKHRDALEYLLARLLQTLRASLISLWMLANAGLFEVLTALIPVVTGTALLEMVLSLIKNIVSHHISVREVKQFLIAIAHTENEEERRRLVPIVTEVLNVASYMFFKQQTERQNYIAFRERSGQTGVKAILADFPQDGYTVCMWVRMERRADWRRPQCIFSLQNLERRTVLELVATAQGVSVVFQNAEKKVLEFDLNCSIPPQTWTHLTVVHRQAAFPFNGNEFLCFLNGVEVAAVFQVQYPTFLSGFFYIGTRGEDVQQRSSRASFTGQMTAVYFLLRPLSLKEVVDFFKGDTGVTSVKQYASQIAVYIDPRFGERGQVHNLATLMRSQASGWPLITYEGTVACGTNSIIDALCVLGALHTVAVPLLVLLVNPQLPFQCRVPPAKRKSVPEVTRKAIDDLLKLVESLLLSNIVRADVLEVGLFPIIAHVLQQFVDYHCSNLAQRLGNLCNALLSNVAIFDAAYTSLFLSGEILQACSEETQLTFIKTQLAMCSVNCELCRRVHALELPSFIVSEIIHVYNTLSGHHLSMRSELFALLEVTMVDPLTMNDADVILRLITDSVKQSEPAVLFEILERSRILMATRNPLLAAFMGKKNLAAVLISLLKDSSAPVQNEALLLFCLLVSRSRWTQELLNPSLLFAREAVYVASGISLSWLRETLRAVPVDDELYATLRAALTGRFDAPIKDCIELRREDKLVFAPALTPLLQMMKQCQEVALKNQTMSDVAALLQQDPSAWKSLMSVPGWYAGFVDLYLSEDDARDTQLQEESPLLASTKTIFVRLLFNALLYEAYEVSELDLLVAYLVQQRAHVLLNAVLLGLVKEYSVLLSTRSHSFNVGHLGLGSQQAVTNFTMFLFVIEDVLFYSATTYQTYAVAQSVESAWKRGYTEEEELVLNPMKCHAHESQHRSQEEEEKEEEGLSEMPEYRFFVGSKALQFRIHPDGVWLHAALAVSTMHLITSCDAVLLSGGATNSGASDSHQRGRQSRKGGFLRFFVRLFRVTCNFTLCDAEQVEGILLVAERWVYAVERAQSSFLLFWRQVTELREHSPLSGSMIMILSLHELLVRRLRFSVEGSSTRFAGLNHEILNRIKGLCVLYRKTFSQMHIFHTECPSDESAPQTRKDTLSWLCSRRREESIEEFVDVASRRDYDVFLRHCTLIMERAQLTEKGMARLIEKEHAKVMGQLHKIITSLSVARRQMHDALEQYLQEVSLEAAGTGILTERFAPQTARTLATAVFNTIWARFLERCKGTIWDFDPAGQHSTKYVRLLEVEQQKLIRRKLVFDVNGTDHANIAPMGSSSTVVQEAEEGHPCSRSGERMLLSTEHSEKGENEEEREEEEEELGEVEVFTVATGEQPTVHFSMACEVPYMMHCWSATMMIRESDLCIFFDDENKAYNQRVAQEAESLLIKPGSIIYPSAHVRMLAPGRRFRMQRSAVEIWFIDGRSVLINFATLPDMRAAVSNIRAAAERHKVPYLPLCVFHMNPKKDPLLWRCMEQWRERDISNFDYLLWLNFFGGRSLNDLSQYPVFPWVIADYTSEELDLTSSSTFRDFTLPVGALGGPKCRARVEMRYEVAKHLGDIPAHYFTHYSSSAVVLYYMVRMEPFTTLQIILQGGQFDHVDRMFHSMAACWRGVTANSQDVREVIPELFYMPEICMNTNRVRFGCKQDGEAMDALELPPWSHGDPYEFIYRMREALESDYASSMLHHWIDLIFGYKQRGKEAIAALNVFNRHSYEDLDRSCESDVDRQLFIDSLDNIGQTPIQLFTQRHVERRPCDVLDLVTCLLSMETVDIRSRCSCVTRVAVVASNRLLVVGGSGTALLFHLTFGPSAERGGKHISGGGPLAAVATAGHLRGLTAGGGPSGVRQGGDCLLELESRTAPLPTGVVPSTSSRAGGPCETENVAVLSFDKEVFVAFGGLFDNTFVIRPLDSSSVYVEERLSAHRGRVVRITASVDSRYIVSGAEDTTFIVWSCHLQQGRSKLRVELLFTVYGHEDNPTAVDLSPALDLVATASRDGVLMLHSLTSSRLERSLRHPEKFAIDRILIQASCYVPNILYASAMDHVIHQISVNGVALRSMTAPGRITSWCITSKHYLLVTTVPFTNSNASEESGGTVHFLHGFFLSLLKSVPCPSRSVCSTLTCCTVHPSKPQVIVCGSSEGCLYLLRAEL</sequence>
<dbReference type="InterPro" id="IPR036322">
    <property type="entry name" value="WD40_repeat_dom_sf"/>
</dbReference>
<feature type="compositionally biased region" description="Basic and acidic residues" evidence="4">
    <location>
        <begin position="1533"/>
        <end position="1542"/>
    </location>
</feature>
<dbReference type="Pfam" id="PF13385">
    <property type="entry name" value="Laminin_G_3"/>
    <property type="match status" value="1"/>
</dbReference>
<dbReference type="OMA" id="MACEVPY"/>